<dbReference type="InterPro" id="IPR015848">
    <property type="entry name" value="PNPase_PH_RNA-bd_bac/org-type"/>
</dbReference>
<evidence type="ECO:0000256" key="7">
    <source>
        <dbReference type="ARBA" id="ARBA00022884"/>
    </source>
</evidence>
<dbReference type="Gene3D" id="3.30.230.70">
    <property type="entry name" value="GHMP Kinase, N-terminal domain"/>
    <property type="match status" value="2"/>
</dbReference>
<dbReference type="PIRSF" id="PIRSF005499">
    <property type="entry name" value="PNPase"/>
    <property type="match status" value="1"/>
</dbReference>
<dbReference type="Gene3D" id="3.30.1370.10">
    <property type="entry name" value="K Homology domain, type 1"/>
    <property type="match status" value="1"/>
</dbReference>
<dbReference type="InterPro" id="IPR004087">
    <property type="entry name" value="KH_dom"/>
</dbReference>
<dbReference type="Pfam" id="PF00575">
    <property type="entry name" value="S1"/>
    <property type="match status" value="1"/>
</dbReference>
<keyword evidence="2 8" id="KW-0963">Cytoplasm</keyword>
<dbReference type="Pfam" id="PF00013">
    <property type="entry name" value="KH_1"/>
    <property type="match status" value="1"/>
</dbReference>
<evidence type="ECO:0000256" key="8">
    <source>
        <dbReference type="HAMAP-Rule" id="MF_01595"/>
    </source>
</evidence>
<dbReference type="InterPro" id="IPR020568">
    <property type="entry name" value="Ribosomal_Su5_D2-typ_SF"/>
</dbReference>
<dbReference type="InterPro" id="IPR036456">
    <property type="entry name" value="PNPase_PH_RNA-bd_sf"/>
</dbReference>
<dbReference type="GO" id="GO:0006396">
    <property type="term" value="P:RNA processing"/>
    <property type="evidence" value="ECO:0007669"/>
    <property type="project" value="InterPro"/>
</dbReference>
<dbReference type="Pfam" id="PF03725">
    <property type="entry name" value="RNase_PH_C"/>
    <property type="match status" value="1"/>
</dbReference>
<dbReference type="PATRIC" id="fig|1618437.3.peg.977"/>
<comment type="subcellular location">
    <subcellularLocation>
        <location evidence="8">Cytoplasm</location>
    </subcellularLocation>
</comment>
<proteinExistence type="inferred from homology"/>
<comment type="function">
    <text evidence="8">Involved in mRNA degradation. Catalyzes the phosphorolysis of single-stranded polyribonucleotides processively in the 3'- to 5'-direction.</text>
</comment>
<feature type="domain" description="S1 motif" evidence="10">
    <location>
        <begin position="637"/>
        <end position="705"/>
    </location>
</feature>
<feature type="compositionally biased region" description="Basic and acidic residues" evidence="9">
    <location>
        <begin position="710"/>
        <end position="726"/>
    </location>
</feature>
<dbReference type="InterPro" id="IPR027408">
    <property type="entry name" value="PNPase/RNase_PH_dom_sf"/>
</dbReference>
<evidence type="ECO:0000259" key="10">
    <source>
        <dbReference type="PROSITE" id="PS50126"/>
    </source>
</evidence>
<dbReference type="SUPFAM" id="SSF50249">
    <property type="entry name" value="Nucleic acid-binding proteins"/>
    <property type="match status" value="1"/>
</dbReference>
<evidence type="ECO:0000256" key="9">
    <source>
        <dbReference type="SAM" id="MobiDB-lite"/>
    </source>
</evidence>
<dbReference type="FunFam" id="3.30.230.70:FF:000002">
    <property type="entry name" value="Polyribonucleotide nucleotidyltransferase"/>
    <property type="match status" value="1"/>
</dbReference>
<evidence type="ECO:0000256" key="5">
    <source>
        <dbReference type="ARBA" id="ARBA00022723"/>
    </source>
</evidence>
<dbReference type="GO" id="GO:0000287">
    <property type="term" value="F:magnesium ion binding"/>
    <property type="evidence" value="ECO:0007669"/>
    <property type="project" value="UniProtKB-UniRule"/>
</dbReference>
<dbReference type="SUPFAM" id="SSF55666">
    <property type="entry name" value="Ribonuclease PH domain 2-like"/>
    <property type="match status" value="2"/>
</dbReference>
<dbReference type="GO" id="GO:0003723">
    <property type="term" value="F:RNA binding"/>
    <property type="evidence" value="ECO:0007669"/>
    <property type="project" value="UniProtKB-UniRule"/>
</dbReference>
<dbReference type="Pfam" id="PF03726">
    <property type="entry name" value="PNPase"/>
    <property type="match status" value="1"/>
</dbReference>
<dbReference type="GO" id="GO:0005829">
    <property type="term" value="C:cytosol"/>
    <property type="evidence" value="ECO:0007669"/>
    <property type="project" value="UniProtKB-ARBA"/>
</dbReference>
<dbReference type="PROSITE" id="PS50084">
    <property type="entry name" value="KH_TYPE_1"/>
    <property type="match status" value="1"/>
</dbReference>
<dbReference type="InterPro" id="IPR036345">
    <property type="entry name" value="ExoRNase_PH_dom2_sf"/>
</dbReference>
<dbReference type="SUPFAM" id="SSF54791">
    <property type="entry name" value="Eukaryotic type KH-domain (KH-domain type I)"/>
    <property type="match status" value="1"/>
</dbReference>
<protein>
    <recommendedName>
        <fullName evidence="8">Polyribonucleotide nucleotidyltransferase</fullName>
        <ecNumber evidence="8">2.7.7.8</ecNumber>
    </recommendedName>
    <alternativeName>
        <fullName evidence="8">Polynucleotide phosphorylase</fullName>
        <shortName evidence="8">PNPase</shortName>
    </alternativeName>
</protein>
<dbReference type="GO" id="GO:0000175">
    <property type="term" value="F:3'-5'-RNA exonuclease activity"/>
    <property type="evidence" value="ECO:0007669"/>
    <property type="project" value="TreeGrafter"/>
</dbReference>
<keyword evidence="4 8" id="KW-0548">Nucleotidyltransferase</keyword>
<evidence type="ECO:0000256" key="2">
    <source>
        <dbReference type="ARBA" id="ARBA00022490"/>
    </source>
</evidence>
<dbReference type="CDD" id="cd02393">
    <property type="entry name" value="KH-I_PNPase"/>
    <property type="match status" value="1"/>
</dbReference>
<dbReference type="GO" id="GO:0006402">
    <property type="term" value="P:mRNA catabolic process"/>
    <property type="evidence" value="ECO:0007669"/>
    <property type="project" value="UniProtKB-UniRule"/>
</dbReference>
<comment type="cofactor">
    <cofactor evidence="8">
        <name>Mg(2+)</name>
        <dbReference type="ChEBI" id="CHEBI:18420"/>
    </cofactor>
</comment>
<gene>
    <name evidence="8" type="primary">pnp</name>
    <name evidence="11" type="ORF">UW52_C0058G0012</name>
</gene>
<feature type="binding site" evidence="8">
    <location>
        <position position="501"/>
    </location>
    <ligand>
        <name>Mg(2+)</name>
        <dbReference type="ChEBI" id="CHEBI:18420"/>
    </ligand>
</feature>
<feature type="region of interest" description="Disordered" evidence="9">
    <location>
        <begin position="710"/>
        <end position="736"/>
    </location>
</feature>
<name>A0A0G1IIT1_9BACT</name>
<dbReference type="FunFam" id="3.30.1370.10:FF:000001">
    <property type="entry name" value="Polyribonucleotide nucleotidyltransferase"/>
    <property type="match status" value="1"/>
</dbReference>
<dbReference type="EMBL" id="LCIQ01000058">
    <property type="protein sequence ID" value="KKT58768.1"/>
    <property type="molecule type" value="Genomic_DNA"/>
</dbReference>
<reference evidence="11 12" key="1">
    <citation type="journal article" date="2015" name="Nature">
        <title>rRNA introns, odd ribosomes, and small enigmatic genomes across a large radiation of phyla.</title>
        <authorList>
            <person name="Brown C.T."/>
            <person name="Hug L.A."/>
            <person name="Thomas B.C."/>
            <person name="Sharon I."/>
            <person name="Castelle C.J."/>
            <person name="Singh A."/>
            <person name="Wilkins M.J."/>
            <person name="Williams K.H."/>
            <person name="Banfield J.F."/>
        </authorList>
    </citation>
    <scope>NUCLEOTIDE SEQUENCE [LARGE SCALE GENOMIC DNA]</scope>
</reference>
<comment type="caution">
    <text evidence="11">The sequence shown here is derived from an EMBL/GenBank/DDBJ whole genome shotgun (WGS) entry which is preliminary data.</text>
</comment>
<dbReference type="FunFam" id="3.30.230.70:FF:000001">
    <property type="entry name" value="Polyribonucleotide nucleotidyltransferase"/>
    <property type="match status" value="1"/>
</dbReference>
<dbReference type="InterPro" id="IPR036612">
    <property type="entry name" value="KH_dom_type_1_sf"/>
</dbReference>
<evidence type="ECO:0000256" key="3">
    <source>
        <dbReference type="ARBA" id="ARBA00022679"/>
    </source>
</evidence>
<dbReference type="Pfam" id="PF01138">
    <property type="entry name" value="RNase_PH"/>
    <property type="match status" value="2"/>
</dbReference>
<dbReference type="Proteomes" id="UP000034521">
    <property type="component" value="Unassembled WGS sequence"/>
</dbReference>
<accession>A0A0G1IIT1</accession>
<dbReference type="SUPFAM" id="SSF54211">
    <property type="entry name" value="Ribosomal protein S5 domain 2-like"/>
    <property type="match status" value="2"/>
</dbReference>
<dbReference type="GO" id="GO:0004654">
    <property type="term" value="F:polyribonucleotide nucleotidyltransferase activity"/>
    <property type="evidence" value="ECO:0007669"/>
    <property type="project" value="UniProtKB-UniRule"/>
</dbReference>
<dbReference type="SUPFAM" id="SSF46915">
    <property type="entry name" value="Polynucleotide phosphorylase/guanosine pentaphosphate synthase (PNPase/GPSI), domain 3"/>
    <property type="match status" value="1"/>
</dbReference>
<dbReference type="InterPro" id="IPR001247">
    <property type="entry name" value="ExoRNase_PH_dom1"/>
</dbReference>
<dbReference type="InterPro" id="IPR003029">
    <property type="entry name" value="S1_domain"/>
</dbReference>
<dbReference type="NCBIfam" id="NF008805">
    <property type="entry name" value="PRK11824.1"/>
    <property type="match status" value="1"/>
</dbReference>
<keyword evidence="3 8" id="KW-0808">Transferase</keyword>
<feature type="binding site" evidence="8">
    <location>
        <position position="507"/>
    </location>
    <ligand>
        <name>Mg(2+)</name>
        <dbReference type="ChEBI" id="CHEBI:18420"/>
    </ligand>
</feature>
<dbReference type="NCBIfam" id="TIGR03591">
    <property type="entry name" value="polynuc_phos"/>
    <property type="match status" value="1"/>
</dbReference>
<comment type="similarity">
    <text evidence="1 8">Belongs to the polyribonucleotide nucleotidyltransferase family.</text>
</comment>
<dbReference type="PANTHER" id="PTHR11252">
    <property type="entry name" value="POLYRIBONUCLEOTIDE NUCLEOTIDYLTRANSFERASE"/>
    <property type="match status" value="1"/>
</dbReference>
<sequence length="736" mass="80575">MCMKIIKKTVDVAGRTLSLEVGRFAQQASAAVVAQYGETIVLATVTASSRETTLDYFPLSVEYIERLYAGGRIKGSRWVKREGRPSDDAVLSGRLIDRSIRPLFPKNYKHDVQVIITTLSVDGENDPDVLSLVATSAAIAISPIPWNGPVSAVRVGYTNGDPSADGGNENKKGGIFLINPRATEQELSDFDFVISSNKENVMMLEGGFCETPEDVVMGAVVQAKEENANIITCIEELVKAVGKTKAPVPPEKDLKELEEKIIHDYKKEVEAAFQKKTEKEYGDTELSSLAQIIAVACEQKYTIPDIMGILDGMFKKKLREDILKKGKRVDGRKADEIRPITMEVGILPRTHGSAMFARGQTQVLTIATLASPELNQLIESPTGEESKRYIHHYSMPPYSVGETGRVGTPSRREIGHGALAERALLSVIPSEEEFPYTIRLVSEVMSSNGSTSMASACGSTLALMDAGVPIKEPVAGISIGLMTDKKSDTYVLLTDIMGVEDFGGDMDFKVAGTKNGITAIQLDMKINGITDEMVRETLEKARIARLFILDKLHTVIGSSRGQLSQYAPKVQMVKIPVEKIGEVIGPGGKMIRQIQTVTGAVLDVKDDGSVFISSIKEEAVKHAVSWIEGLTHEVKPQEEYEGEVKRMLPFGAFVEILPGKEGLVHVSQMSTGFVNTPSEVVSLGQKVKVRVMEIDDQGRVNLSMLFGEDAKKPVPSREPRTFDRPRRTFGGPRRRF</sequence>
<dbReference type="EC" id="2.7.7.8" evidence="8"/>
<dbReference type="Gene3D" id="2.40.50.140">
    <property type="entry name" value="Nucleic acid-binding proteins"/>
    <property type="match status" value="1"/>
</dbReference>
<dbReference type="AlphaFoldDB" id="A0A0G1IIT1"/>
<dbReference type="InterPro" id="IPR012162">
    <property type="entry name" value="PNPase"/>
</dbReference>
<evidence type="ECO:0000256" key="1">
    <source>
        <dbReference type="ARBA" id="ARBA00007404"/>
    </source>
</evidence>
<keyword evidence="7 8" id="KW-0694">RNA-binding</keyword>
<dbReference type="PANTHER" id="PTHR11252:SF0">
    <property type="entry name" value="POLYRIBONUCLEOTIDE NUCLEOTIDYLTRANSFERASE 1, MITOCHONDRIAL"/>
    <property type="match status" value="1"/>
</dbReference>
<evidence type="ECO:0000313" key="12">
    <source>
        <dbReference type="Proteomes" id="UP000034521"/>
    </source>
</evidence>
<keyword evidence="6 8" id="KW-0460">Magnesium</keyword>
<evidence type="ECO:0000313" key="11">
    <source>
        <dbReference type="EMBL" id="KKT58768.1"/>
    </source>
</evidence>
<evidence type="ECO:0000256" key="6">
    <source>
        <dbReference type="ARBA" id="ARBA00022842"/>
    </source>
</evidence>
<comment type="catalytic activity">
    <reaction evidence="8">
        <text>RNA(n+1) + phosphate = RNA(n) + a ribonucleoside 5'-diphosphate</text>
        <dbReference type="Rhea" id="RHEA:22096"/>
        <dbReference type="Rhea" id="RHEA-COMP:14527"/>
        <dbReference type="Rhea" id="RHEA-COMP:17342"/>
        <dbReference type="ChEBI" id="CHEBI:43474"/>
        <dbReference type="ChEBI" id="CHEBI:57930"/>
        <dbReference type="ChEBI" id="CHEBI:140395"/>
        <dbReference type="EC" id="2.7.7.8"/>
    </reaction>
</comment>
<dbReference type="SMART" id="SM00316">
    <property type="entry name" value="S1"/>
    <property type="match status" value="1"/>
</dbReference>
<dbReference type="InterPro" id="IPR015847">
    <property type="entry name" value="ExoRNase_PH_dom2"/>
</dbReference>
<evidence type="ECO:0000256" key="4">
    <source>
        <dbReference type="ARBA" id="ARBA00022695"/>
    </source>
</evidence>
<keyword evidence="5 8" id="KW-0479">Metal-binding</keyword>
<dbReference type="InterPro" id="IPR004088">
    <property type="entry name" value="KH_dom_type_1"/>
</dbReference>
<dbReference type="CDD" id="cd11364">
    <property type="entry name" value="RNase_PH_PNPase_2"/>
    <property type="match status" value="1"/>
</dbReference>
<dbReference type="PROSITE" id="PS50126">
    <property type="entry name" value="S1"/>
    <property type="match status" value="1"/>
</dbReference>
<dbReference type="InterPro" id="IPR012340">
    <property type="entry name" value="NA-bd_OB-fold"/>
</dbReference>
<organism evidence="11 12">
    <name type="scientific">Candidatus Gottesmanbacteria bacterium GW2011_GWA1_44_24b</name>
    <dbReference type="NCBI Taxonomy" id="1618437"/>
    <lineage>
        <taxon>Bacteria</taxon>
        <taxon>Candidatus Gottesmaniibacteriota</taxon>
    </lineage>
</organism>
<dbReference type="HAMAP" id="MF_01595">
    <property type="entry name" value="PNPase"/>
    <property type="match status" value="1"/>
</dbReference>
<dbReference type="SMART" id="SM00322">
    <property type="entry name" value="KH"/>
    <property type="match status" value="1"/>
</dbReference>
<dbReference type="CDD" id="cd04472">
    <property type="entry name" value="S1_PNPase"/>
    <property type="match status" value="1"/>
</dbReference>